<accession>A0AA40EUD3</accession>
<keyword evidence="2" id="KW-1185">Reference proteome</keyword>
<evidence type="ECO:0000313" key="2">
    <source>
        <dbReference type="Proteomes" id="UP001172155"/>
    </source>
</evidence>
<dbReference type="AlphaFoldDB" id="A0AA40EUD3"/>
<sequence>MSARTIEYIWKVARPKNEAIARALMYAAYQTAMQTDPNTTQVLIRSYIPPSIRTGGIYRKDNPHITLSLKNMETAREGKHQTTHGYTPHINSFNVEYVVPSIIKDDAVGNAWPADMETKLRDIFTGELGPLGLAENFFTWPFEKAGK</sequence>
<organism evidence="1 2">
    <name type="scientific">Schizothecium vesticola</name>
    <dbReference type="NCBI Taxonomy" id="314040"/>
    <lineage>
        <taxon>Eukaryota</taxon>
        <taxon>Fungi</taxon>
        <taxon>Dikarya</taxon>
        <taxon>Ascomycota</taxon>
        <taxon>Pezizomycotina</taxon>
        <taxon>Sordariomycetes</taxon>
        <taxon>Sordariomycetidae</taxon>
        <taxon>Sordariales</taxon>
        <taxon>Schizotheciaceae</taxon>
        <taxon>Schizothecium</taxon>
    </lineage>
</organism>
<protein>
    <submittedName>
        <fullName evidence="1">Uncharacterized protein</fullName>
    </submittedName>
</protein>
<reference evidence="1" key="1">
    <citation type="submission" date="2023-06" db="EMBL/GenBank/DDBJ databases">
        <title>Genome-scale phylogeny and comparative genomics of the fungal order Sordariales.</title>
        <authorList>
            <consortium name="Lawrence Berkeley National Laboratory"/>
            <person name="Hensen N."/>
            <person name="Bonometti L."/>
            <person name="Westerberg I."/>
            <person name="Brannstrom I.O."/>
            <person name="Guillou S."/>
            <person name="Cros-Aarteil S."/>
            <person name="Calhoun S."/>
            <person name="Haridas S."/>
            <person name="Kuo A."/>
            <person name="Mondo S."/>
            <person name="Pangilinan J."/>
            <person name="Riley R."/>
            <person name="LaButti K."/>
            <person name="Andreopoulos B."/>
            <person name="Lipzen A."/>
            <person name="Chen C."/>
            <person name="Yanf M."/>
            <person name="Daum C."/>
            <person name="Ng V."/>
            <person name="Clum A."/>
            <person name="Steindorff A."/>
            <person name="Ohm R."/>
            <person name="Martin F."/>
            <person name="Silar P."/>
            <person name="Natvig D."/>
            <person name="Lalanne C."/>
            <person name="Gautier V."/>
            <person name="Ament-velasquez S.L."/>
            <person name="Kruys A."/>
            <person name="Hutchinson M.I."/>
            <person name="Powell A.J."/>
            <person name="Barry K."/>
            <person name="Miller A.N."/>
            <person name="Grigoriev I.V."/>
            <person name="Debuchy R."/>
            <person name="Gladieux P."/>
            <person name="Thoren M.H."/>
            <person name="Johannesson H."/>
        </authorList>
    </citation>
    <scope>NUCLEOTIDE SEQUENCE</scope>
    <source>
        <strain evidence="1">SMH3187-1</strain>
    </source>
</reference>
<dbReference type="Proteomes" id="UP001172155">
    <property type="component" value="Unassembled WGS sequence"/>
</dbReference>
<name>A0AA40EUD3_9PEZI</name>
<proteinExistence type="predicted"/>
<comment type="caution">
    <text evidence="1">The sequence shown here is derived from an EMBL/GenBank/DDBJ whole genome shotgun (WGS) entry which is preliminary data.</text>
</comment>
<dbReference type="EMBL" id="JAUKUD010000004">
    <property type="protein sequence ID" value="KAK0745744.1"/>
    <property type="molecule type" value="Genomic_DNA"/>
</dbReference>
<evidence type="ECO:0000313" key="1">
    <source>
        <dbReference type="EMBL" id="KAK0745744.1"/>
    </source>
</evidence>
<gene>
    <name evidence="1" type="ORF">B0T18DRAFT_410089</name>
</gene>